<proteinExistence type="predicted"/>
<dbReference type="PROSITE" id="PS01124">
    <property type="entry name" value="HTH_ARAC_FAMILY_2"/>
    <property type="match status" value="1"/>
</dbReference>
<keyword evidence="3" id="KW-0804">Transcription</keyword>
<evidence type="ECO:0000256" key="2">
    <source>
        <dbReference type="ARBA" id="ARBA00023125"/>
    </source>
</evidence>
<dbReference type="GO" id="GO:0043565">
    <property type="term" value="F:sequence-specific DNA binding"/>
    <property type="evidence" value="ECO:0007669"/>
    <property type="project" value="InterPro"/>
</dbReference>
<dbReference type="InterPro" id="IPR050204">
    <property type="entry name" value="AraC_XylS_family_regulators"/>
</dbReference>
<dbReference type="Proteomes" id="UP000315369">
    <property type="component" value="Unassembled WGS sequence"/>
</dbReference>
<evidence type="ECO:0000313" key="5">
    <source>
        <dbReference type="EMBL" id="TQF16990.1"/>
    </source>
</evidence>
<dbReference type="InterPro" id="IPR009057">
    <property type="entry name" value="Homeodomain-like_sf"/>
</dbReference>
<dbReference type="InterPro" id="IPR018062">
    <property type="entry name" value="HTH_AraC-typ_CS"/>
</dbReference>
<evidence type="ECO:0000256" key="3">
    <source>
        <dbReference type="ARBA" id="ARBA00023163"/>
    </source>
</evidence>
<dbReference type="InterPro" id="IPR020449">
    <property type="entry name" value="Tscrpt_reg_AraC-type_HTH"/>
</dbReference>
<dbReference type="PROSITE" id="PS00041">
    <property type="entry name" value="HTH_ARAC_FAMILY_1"/>
    <property type="match status" value="1"/>
</dbReference>
<evidence type="ECO:0000313" key="6">
    <source>
        <dbReference type="Proteomes" id="UP000315369"/>
    </source>
</evidence>
<organism evidence="5 6">
    <name type="scientific">Myxococcus llanfairpwllgwyngyllgogerychwyrndrobwllllantysiliogogogochensis</name>
    <dbReference type="NCBI Taxonomy" id="2590453"/>
    <lineage>
        <taxon>Bacteria</taxon>
        <taxon>Pseudomonadati</taxon>
        <taxon>Myxococcota</taxon>
        <taxon>Myxococcia</taxon>
        <taxon>Myxococcales</taxon>
        <taxon>Cystobacterineae</taxon>
        <taxon>Myxococcaceae</taxon>
        <taxon>Myxococcus</taxon>
    </lineage>
</organism>
<dbReference type="InterPro" id="IPR014710">
    <property type="entry name" value="RmlC-like_jellyroll"/>
</dbReference>
<dbReference type="SMART" id="SM00342">
    <property type="entry name" value="HTH_ARAC"/>
    <property type="match status" value="1"/>
</dbReference>
<dbReference type="PANTHER" id="PTHR46796">
    <property type="entry name" value="HTH-TYPE TRANSCRIPTIONAL ACTIVATOR RHAS-RELATED"/>
    <property type="match status" value="1"/>
</dbReference>
<keyword evidence="6" id="KW-1185">Reference proteome</keyword>
<protein>
    <submittedName>
        <fullName evidence="5">Helix-turn-helix domain-containing protein</fullName>
    </submittedName>
</protein>
<dbReference type="AlphaFoldDB" id="A0A540X718"/>
<accession>A0A540X718</accession>
<name>A0A540X718_9BACT</name>
<dbReference type="SUPFAM" id="SSF46689">
    <property type="entry name" value="Homeodomain-like"/>
    <property type="match status" value="2"/>
</dbReference>
<dbReference type="Pfam" id="PF12833">
    <property type="entry name" value="HTH_18"/>
    <property type="match status" value="1"/>
</dbReference>
<evidence type="ECO:0000256" key="1">
    <source>
        <dbReference type="ARBA" id="ARBA00023015"/>
    </source>
</evidence>
<dbReference type="Gene3D" id="1.10.10.60">
    <property type="entry name" value="Homeodomain-like"/>
    <property type="match status" value="2"/>
</dbReference>
<gene>
    <name evidence="5" type="ORF">FJV41_05460</name>
</gene>
<dbReference type="GO" id="GO:0003700">
    <property type="term" value="F:DNA-binding transcription factor activity"/>
    <property type="evidence" value="ECO:0007669"/>
    <property type="project" value="InterPro"/>
</dbReference>
<dbReference type="InterPro" id="IPR018060">
    <property type="entry name" value="HTH_AraC"/>
</dbReference>
<dbReference type="PRINTS" id="PR00032">
    <property type="entry name" value="HTHARAC"/>
</dbReference>
<comment type="caution">
    <text evidence="5">The sequence shown here is derived from an EMBL/GenBank/DDBJ whole genome shotgun (WGS) entry which is preliminary data.</text>
</comment>
<reference evidence="5 6" key="1">
    <citation type="submission" date="2019-06" db="EMBL/GenBank/DDBJ databases">
        <authorList>
            <person name="Livingstone P."/>
            <person name="Whitworth D."/>
        </authorList>
    </citation>
    <scope>NUCLEOTIDE SEQUENCE [LARGE SCALE GENOMIC DNA]</scope>
    <source>
        <strain evidence="5 6">AM401</strain>
    </source>
</reference>
<keyword evidence="2" id="KW-0238">DNA-binding</keyword>
<feature type="domain" description="HTH araC/xylS-type" evidence="4">
    <location>
        <begin position="171"/>
        <end position="270"/>
    </location>
</feature>
<dbReference type="InterPro" id="IPR011051">
    <property type="entry name" value="RmlC_Cupin_sf"/>
</dbReference>
<dbReference type="SUPFAM" id="SSF51182">
    <property type="entry name" value="RmlC-like cupins"/>
    <property type="match status" value="1"/>
</dbReference>
<dbReference type="OrthoDB" id="9803764at2"/>
<dbReference type="RefSeq" id="WP_141641332.1">
    <property type="nucleotide sequence ID" value="NZ_VIFM01000014.1"/>
</dbReference>
<keyword evidence="1" id="KW-0805">Transcription regulation</keyword>
<evidence type="ECO:0000259" key="4">
    <source>
        <dbReference type="PROSITE" id="PS01124"/>
    </source>
</evidence>
<dbReference type="Gene3D" id="2.60.120.10">
    <property type="entry name" value="Jelly Rolls"/>
    <property type="match status" value="1"/>
</dbReference>
<dbReference type="EMBL" id="VIFM01000014">
    <property type="protein sequence ID" value="TQF16990.1"/>
    <property type="molecule type" value="Genomic_DNA"/>
</dbReference>
<sequence length="278" mass="30205">MGMRIASLEAPPVADRVVRRAVSGRRVERGLRHHHPDFELTWVEAGRVEFELASGKLLVASDGACIVLPPGAVVTPRVRVAALQQIMVPASIIAVAAMTLGLPVHGPLEPLVLGADDRLAQLIRLFMEEASEGASMKDPLIKSLSDATVFGVARASLHSPPPGAHLDRRIRRVLATMNDGYRERLSVEDLARVAGMSRYALLHVFRAQVGASPYQHLTTLRLERAAEQLRAARTPSVLEVALACGFTDPGRFARAFRARYGCSPREYRVRASNGAPFA</sequence>